<keyword evidence="2" id="KW-1185">Reference proteome</keyword>
<reference evidence="1 2" key="1">
    <citation type="journal article" date="2015" name="Infect. Genet. Evol.">
        <title>Genomic sequences of six botulinum neurotoxin-producing strains representing three clostridial species illustrate the mobility and diversity of botulinum neurotoxin genes.</title>
        <authorList>
            <person name="Smith T.J."/>
            <person name="Hill K.K."/>
            <person name="Xie G."/>
            <person name="Foley B.T."/>
            <person name="Williamson C.H."/>
            <person name="Foster J.T."/>
            <person name="Johnson S.L."/>
            <person name="Chertkov O."/>
            <person name="Teshima H."/>
            <person name="Gibbons H.S."/>
            <person name="Johnsky L.A."/>
            <person name="Karavis M.A."/>
            <person name="Smith L.A."/>
        </authorList>
    </citation>
    <scope>NUCLEOTIDE SEQUENCE [LARGE SCALE GENOMIC DNA]</scope>
    <source>
        <strain evidence="1 2">CDC 2741</strain>
    </source>
</reference>
<dbReference type="EMBL" id="AYSO01000020">
    <property type="protein sequence ID" value="KIE44328.1"/>
    <property type="molecule type" value="Genomic_DNA"/>
</dbReference>
<sequence>MKVLEKGVMPNGTHIQIEEWNEDHSFMPYGSMLISYPKSKASHKGSFAPKTDEIYRFEFSFKSEKEAKCAFNDLLAGNKALHNFKENFSSKREYLNCILSY</sequence>
<gene>
    <name evidence="1" type="ORF">U732_12</name>
</gene>
<protein>
    <submittedName>
        <fullName evidence="1">Uncharacterized protein</fullName>
    </submittedName>
</protein>
<evidence type="ECO:0000313" key="1">
    <source>
        <dbReference type="EMBL" id="KIE44328.1"/>
    </source>
</evidence>
<dbReference type="RefSeq" id="WP_039635598.1">
    <property type="nucleotide sequence ID" value="NZ_AYSO01000020.1"/>
</dbReference>
<evidence type="ECO:0000313" key="2">
    <source>
        <dbReference type="Proteomes" id="UP000031366"/>
    </source>
</evidence>
<dbReference type="OrthoDB" id="2991043at2"/>
<name>A0A0C1TYA1_9CLOT</name>
<comment type="caution">
    <text evidence="1">The sequence shown here is derived from an EMBL/GenBank/DDBJ whole genome shotgun (WGS) entry which is preliminary data.</text>
</comment>
<dbReference type="AlphaFoldDB" id="A0A0C1TYA1"/>
<dbReference type="Proteomes" id="UP000031366">
    <property type="component" value="Unassembled WGS sequence"/>
</dbReference>
<organism evidence="1 2">
    <name type="scientific">Clostridium argentinense CDC 2741</name>
    <dbReference type="NCBI Taxonomy" id="1418104"/>
    <lineage>
        <taxon>Bacteria</taxon>
        <taxon>Bacillati</taxon>
        <taxon>Bacillota</taxon>
        <taxon>Clostridia</taxon>
        <taxon>Eubacteriales</taxon>
        <taxon>Clostridiaceae</taxon>
        <taxon>Clostridium</taxon>
    </lineage>
</organism>
<accession>A0A0C1TYA1</accession>
<proteinExistence type="predicted"/>